<evidence type="ECO:0000313" key="3">
    <source>
        <dbReference type="RefSeq" id="XP_021864097.2"/>
    </source>
</evidence>
<dbReference type="KEGG" id="soe:110802945"/>
<accession>A0A9R0JA95</accession>
<sequence>MNSFEEPRTPNNVINTKNDISTKPKWPSSRRTPSLSSSPSLSSNSSSSFRSFSHEDSPPPSPPHRIPFSWESIPGIPKHQIIKRLDSSRKSKYLPLPPAAAPVSATTKSISNYKKNHIICTKDPFFDALVECSKGDNDDEDDKEVFGSIFKGPAKSLSHRLGFVNLSCKNTCSVSESLVFLPREQPRRISYGLVKKRAG</sequence>
<evidence type="ECO:0000256" key="1">
    <source>
        <dbReference type="SAM" id="MobiDB-lite"/>
    </source>
</evidence>
<name>A0A9R0JA95_SPIOL</name>
<reference evidence="2" key="1">
    <citation type="journal article" date="2021" name="Nat. Commun.">
        <title>Genomic analyses provide insights into spinach domestication and the genetic basis of agronomic traits.</title>
        <authorList>
            <person name="Cai X."/>
            <person name="Sun X."/>
            <person name="Xu C."/>
            <person name="Sun H."/>
            <person name="Wang X."/>
            <person name="Ge C."/>
            <person name="Zhang Z."/>
            <person name="Wang Q."/>
            <person name="Fei Z."/>
            <person name="Jiao C."/>
            <person name="Wang Q."/>
        </authorList>
    </citation>
    <scope>NUCLEOTIDE SEQUENCE [LARGE SCALE GENOMIC DNA]</scope>
    <source>
        <strain evidence="2">cv. Varoflay</strain>
    </source>
</reference>
<feature type="compositionally biased region" description="Polar residues" evidence="1">
    <location>
        <begin position="9"/>
        <end position="21"/>
    </location>
</feature>
<reference evidence="3" key="2">
    <citation type="submission" date="2025-08" db="UniProtKB">
        <authorList>
            <consortium name="RefSeq"/>
        </authorList>
    </citation>
    <scope>IDENTIFICATION</scope>
    <source>
        <tissue evidence="3">Leaf</tissue>
    </source>
</reference>
<feature type="region of interest" description="Disordered" evidence="1">
    <location>
        <begin position="1"/>
        <end position="72"/>
    </location>
</feature>
<dbReference type="Proteomes" id="UP000813463">
    <property type="component" value="Chromosome 2"/>
</dbReference>
<dbReference type="AlphaFoldDB" id="A0A9R0JA95"/>
<organism evidence="2 3">
    <name type="scientific">Spinacia oleracea</name>
    <name type="common">Spinach</name>
    <dbReference type="NCBI Taxonomy" id="3562"/>
    <lineage>
        <taxon>Eukaryota</taxon>
        <taxon>Viridiplantae</taxon>
        <taxon>Streptophyta</taxon>
        <taxon>Embryophyta</taxon>
        <taxon>Tracheophyta</taxon>
        <taxon>Spermatophyta</taxon>
        <taxon>Magnoliopsida</taxon>
        <taxon>eudicotyledons</taxon>
        <taxon>Gunneridae</taxon>
        <taxon>Pentapetalae</taxon>
        <taxon>Caryophyllales</taxon>
        <taxon>Chenopodiaceae</taxon>
        <taxon>Chenopodioideae</taxon>
        <taxon>Anserineae</taxon>
        <taxon>Spinacia</taxon>
    </lineage>
</organism>
<dbReference type="Pfam" id="PF05097">
    <property type="entry name" value="DUF688"/>
    <property type="match status" value="1"/>
</dbReference>
<protein>
    <submittedName>
        <fullName evidence="3">Uncharacterized protein</fullName>
    </submittedName>
</protein>
<proteinExistence type="predicted"/>
<gene>
    <name evidence="3" type="primary">LOC110802945</name>
</gene>
<dbReference type="InterPro" id="IPR007789">
    <property type="entry name" value="DUF688"/>
</dbReference>
<evidence type="ECO:0000313" key="2">
    <source>
        <dbReference type="Proteomes" id="UP000813463"/>
    </source>
</evidence>
<dbReference type="PANTHER" id="PTHR33696:SF1">
    <property type="entry name" value="T22J18.15"/>
    <property type="match status" value="1"/>
</dbReference>
<keyword evidence="2" id="KW-1185">Reference proteome</keyword>
<dbReference type="GeneID" id="110802945"/>
<dbReference type="RefSeq" id="XP_021864097.2">
    <property type="nucleotide sequence ID" value="XM_022008405.2"/>
</dbReference>
<dbReference type="PANTHER" id="PTHR33696">
    <property type="entry name" value="T22J18.15-RELATED"/>
    <property type="match status" value="1"/>
</dbReference>
<feature type="compositionally biased region" description="Low complexity" evidence="1">
    <location>
        <begin position="27"/>
        <end position="51"/>
    </location>
</feature>